<dbReference type="InterPro" id="IPR003511">
    <property type="entry name" value="HORMA_dom"/>
</dbReference>
<dbReference type="InParanoid" id="E4WZD7"/>
<dbReference type="EMBL" id="FN653019">
    <property type="protein sequence ID" value="CBY22533.1"/>
    <property type="molecule type" value="Genomic_DNA"/>
</dbReference>
<dbReference type="Gene3D" id="3.30.900.10">
    <property type="entry name" value="HORMA domain"/>
    <property type="match status" value="1"/>
</dbReference>
<accession>E4WZD7</accession>
<reference evidence="2" key="1">
    <citation type="journal article" date="2010" name="Science">
        <title>Plasticity of animal genome architecture unmasked by rapid evolution of a pelagic tunicate.</title>
        <authorList>
            <person name="Denoeud F."/>
            <person name="Henriet S."/>
            <person name="Mungpakdee S."/>
            <person name="Aury J.M."/>
            <person name="Da Silva C."/>
            <person name="Brinkmann H."/>
            <person name="Mikhaleva J."/>
            <person name="Olsen L.C."/>
            <person name="Jubin C."/>
            <person name="Canestro C."/>
            <person name="Bouquet J.M."/>
            <person name="Danks G."/>
            <person name="Poulain J."/>
            <person name="Campsteijn C."/>
            <person name="Adamski M."/>
            <person name="Cross I."/>
            <person name="Yadetie F."/>
            <person name="Muffato M."/>
            <person name="Louis A."/>
            <person name="Butcher S."/>
            <person name="Tsagkogeorga G."/>
            <person name="Konrad A."/>
            <person name="Singh S."/>
            <person name="Jensen M.F."/>
            <person name="Cong E.H."/>
            <person name="Eikeseth-Otteraa H."/>
            <person name="Noel B."/>
            <person name="Anthouard V."/>
            <person name="Porcel B.M."/>
            <person name="Kachouri-Lafond R."/>
            <person name="Nishino A."/>
            <person name="Ugolini M."/>
            <person name="Chourrout P."/>
            <person name="Nishida H."/>
            <person name="Aasland R."/>
            <person name="Huzurbazar S."/>
            <person name="Westhof E."/>
            <person name="Delsuc F."/>
            <person name="Lehrach H."/>
            <person name="Reinhardt R."/>
            <person name="Weissenbach J."/>
            <person name="Roy S.W."/>
            <person name="Artiguenave F."/>
            <person name="Postlethwait J.H."/>
            <person name="Manak J.R."/>
            <person name="Thompson E.M."/>
            <person name="Jaillon O."/>
            <person name="Du Pasquier L."/>
            <person name="Boudinot P."/>
            <person name="Liberles D.A."/>
            <person name="Volff J.N."/>
            <person name="Philippe H."/>
            <person name="Lenhard B."/>
            <person name="Roest Crollius H."/>
            <person name="Wincker P."/>
            <person name="Chourrout D."/>
        </authorList>
    </citation>
    <scope>NUCLEOTIDE SEQUENCE [LARGE SCALE GENOMIC DNA]</scope>
</reference>
<name>E4WZD7_OIKDI</name>
<dbReference type="OrthoDB" id="1928087at2759"/>
<protein>
    <recommendedName>
        <fullName evidence="1">HORMA domain-containing protein</fullName>
    </recommendedName>
</protein>
<organism evidence="2">
    <name type="scientific">Oikopleura dioica</name>
    <name type="common">Tunicate</name>
    <dbReference type="NCBI Taxonomy" id="34765"/>
    <lineage>
        <taxon>Eukaryota</taxon>
        <taxon>Metazoa</taxon>
        <taxon>Chordata</taxon>
        <taxon>Tunicata</taxon>
        <taxon>Appendicularia</taxon>
        <taxon>Copelata</taxon>
        <taxon>Oikopleuridae</taxon>
        <taxon>Oikopleura</taxon>
    </lineage>
</organism>
<evidence type="ECO:0000313" key="3">
    <source>
        <dbReference type="Proteomes" id="UP000001307"/>
    </source>
</evidence>
<sequence>MSDNEKITKLRKPFVGGASTSQKMRPLATEAVQEFLFKKMPTTVYISRRFVKKILIIGISEVCRKRLCFPEEEVIIRLAGDMKVKVLNPFHENGKHQNATMIKKWIRKIFEWIENGWIDKVAITIGTGNLPSEKPLEIYAFSLKEKDLCRKVDEHEIIDLTQEEDKKLQADAEDLLQGLKKNIRPARDLPDDFTFSLQVVASKNAPKDLKIDEFHSIENATSFKNVNVFVRRQLQTKFHRFGVVAVEAADSDENKESAQGW</sequence>
<keyword evidence="3" id="KW-1185">Reference proteome</keyword>
<dbReference type="PROSITE" id="PS50815">
    <property type="entry name" value="HORMA"/>
    <property type="match status" value="1"/>
</dbReference>
<evidence type="ECO:0000259" key="1">
    <source>
        <dbReference type="PROSITE" id="PS50815"/>
    </source>
</evidence>
<dbReference type="Proteomes" id="UP000001307">
    <property type="component" value="Unassembled WGS sequence"/>
</dbReference>
<proteinExistence type="predicted"/>
<evidence type="ECO:0000313" key="2">
    <source>
        <dbReference type="EMBL" id="CBY22533.1"/>
    </source>
</evidence>
<dbReference type="Pfam" id="PF02301">
    <property type="entry name" value="HORMA"/>
    <property type="match status" value="1"/>
</dbReference>
<dbReference type="InterPro" id="IPR036570">
    <property type="entry name" value="HORMA_dom_sf"/>
</dbReference>
<dbReference type="AlphaFoldDB" id="E4WZD7"/>
<dbReference type="SUPFAM" id="SSF56019">
    <property type="entry name" value="The spindle assembly checkpoint protein mad2"/>
    <property type="match status" value="1"/>
</dbReference>
<gene>
    <name evidence="2" type="ORF">GSOID_T00013292001</name>
</gene>
<feature type="domain" description="HORMA" evidence="1">
    <location>
        <begin position="45"/>
        <end position="245"/>
    </location>
</feature>